<keyword evidence="2" id="KW-1185">Reference proteome</keyword>
<evidence type="ECO:0000313" key="1">
    <source>
        <dbReference type="EMBL" id="KAJ9106176.1"/>
    </source>
</evidence>
<sequence length="1050" mass="112645">MAHEILFNEPALRSLKRQQLVQLCKRYGLRASGKRQENADETTFSTFHGLDGQSSDSSDSSDTESDMQDHQAGTSILQQPVTHAASIHQRHQLQTRDSTGSETWDLLDKSGELEGGLSSQAADGQSDTPRRWKSAVNGAARSDTMDLRKEATENAQGSLCKSSFTLAPQRRLPSYLTLSIDSTRQSARGKSLRSRVGSIRAAGSSLNLRLRNASSSSLGSLSLKRKASSVFPRSDCGESSTLGASGLGRSEREEMQSSQMNLLALKDVQGKGSARSAGIPKRHGHMLGSTVPSTIRLVTKNTEVPSAAHGPNQTSTPAKDINTTSRDDEVMAVEAKTTTHGLKPFCRYPIKNSPSTRRKSSEKHIEPSIASTSQTNLYGVTGTASFRAQEASTRSMEMSTSTTIYPGLPSGTEEDVELPIPGAFPTPSSSRRRQHQQQQQQLQPIPEPFIFGTASPTVGISNEQFGAAGDAVLEEMNRKLRERGIVPIGQEMDRGEVLRTKGRNRGLGENGLGPVGGETKGRGRFDDVHARQFAKWVHFALLLFMISADELADTCSTDANRMPSIGSGWKGRGIANTRATISAAGHDKKPTKQGITKTTTGGSGAVMTPGKRKAGEMMQDTSTDSPPGAVSRNAAWQRQIAEVEKEDSPRFKRMKTGSQAVSSGVPAASRIGFPTIAPVKEVAPKSRLGFLAASANSVKGTFSAIQDRLSNDREVVGRKNDGPIMSKTLQQQQRQPLGPPHKIVRSQSGFFGMSVAHSDGSLGSRHRSELDLHRISTKTTTNKFHSGGRSSVSDTTAQNVQRPSEAPATGLSLAYDLHVRKSKSSQALSAFASSTGNGKTPQSSNMRTASTGFAKTLRPAPPPPPLEVPDKGFPFHSAINGTSRLFQEDGHSVLKPLPPPPPRTITKSYSSNLLRPTASSLARMQATIPPPSRHGATPAANRTFIVPSYQDSPTFSRIHTAASAPALPTPRGIPTAAATPSKKFAHLVPKSPHRRAMERHTVAGRAAGGTGGATGGLKSKTFQARLAMGQKQREIEERRRARLEEGKMVF</sequence>
<gene>
    <name evidence="1" type="ORF">QFC21_001319</name>
</gene>
<name>A0ACC2W461_9TREE</name>
<reference evidence="1" key="1">
    <citation type="submission" date="2023-04" db="EMBL/GenBank/DDBJ databases">
        <title>Draft Genome sequencing of Naganishia species isolated from polar environments using Oxford Nanopore Technology.</title>
        <authorList>
            <person name="Leo P."/>
            <person name="Venkateswaran K."/>
        </authorList>
    </citation>
    <scope>NUCLEOTIDE SEQUENCE</scope>
    <source>
        <strain evidence="1">MNA-CCFEE 5423</strain>
    </source>
</reference>
<dbReference type="EMBL" id="JASBWT010000003">
    <property type="protein sequence ID" value="KAJ9106176.1"/>
    <property type="molecule type" value="Genomic_DNA"/>
</dbReference>
<comment type="caution">
    <text evidence="1">The sequence shown here is derived from an EMBL/GenBank/DDBJ whole genome shotgun (WGS) entry which is preliminary data.</text>
</comment>
<evidence type="ECO:0000313" key="2">
    <source>
        <dbReference type="Proteomes" id="UP001227268"/>
    </source>
</evidence>
<protein>
    <submittedName>
        <fullName evidence="1">Uncharacterized protein</fullName>
    </submittedName>
</protein>
<proteinExistence type="predicted"/>
<dbReference type="Proteomes" id="UP001227268">
    <property type="component" value="Unassembled WGS sequence"/>
</dbReference>
<organism evidence="1 2">
    <name type="scientific">Naganishia friedmannii</name>
    <dbReference type="NCBI Taxonomy" id="89922"/>
    <lineage>
        <taxon>Eukaryota</taxon>
        <taxon>Fungi</taxon>
        <taxon>Dikarya</taxon>
        <taxon>Basidiomycota</taxon>
        <taxon>Agaricomycotina</taxon>
        <taxon>Tremellomycetes</taxon>
        <taxon>Filobasidiales</taxon>
        <taxon>Filobasidiaceae</taxon>
        <taxon>Naganishia</taxon>
    </lineage>
</organism>
<accession>A0ACC2W461</accession>